<dbReference type="PROSITE" id="PS50035">
    <property type="entry name" value="PLD"/>
    <property type="match status" value="1"/>
</dbReference>
<dbReference type="Pfam" id="PF13091">
    <property type="entry name" value="PLDc_2"/>
    <property type="match status" value="1"/>
</dbReference>
<protein>
    <recommendedName>
        <fullName evidence="1">PLD phosphodiesterase domain-containing protein</fullName>
    </recommendedName>
</protein>
<name>A0A1Y6JGC0_PSEVI</name>
<dbReference type="InterPro" id="IPR025202">
    <property type="entry name" value="PLD-like_dom"/>
</dbReference>
<dbReference type="KEGG" id="pvd:CFBP1590__1238"/>
<dbReference type="SUPFAM" id="SSF56024">
    <property type="entry name" value="Phospholipase D/nuclease"/>
    <property type="match status" value="2"/>
</dbReference>
<dbReference type="SMART" id="SM00155">
    <property type="entry name" value="PLDc"/>
    <property type="match status" value="2"/>
</dbReference>
<evidence type="ECO:0000259" key="1">
    <source>
        <dbReference type="PROSITE" id="PS50035"/>
    </source>
</evidence>
<dbReference type="InterPro" id="IPR001736">
    <property type="entry name" value="PLipase_D/transphosphatidylase"/>
</dbReference>
<dbReference type="EMBL" id="LT855380">
    <property type="protein sequence ID" value="SMS08824.1"/>
    <property type="molecule type" value="Genomic_DNA"/>
</dbReference>
<proteinExistence type="predicted"/>
<accession>A0A1Y6JGC0</accession>
<evidence type="ECO:0000313" key="3">
    <source>
        <dbReference type="Proteomes" id="UP000196842"/>
    </source>
</evidence>
<dbReference type="GO" id="GO:0003824">
    <property type="term" value="F:catalytic activity"/>
    <property type="evidence" value="ECO:0007669"/>
    <property type="project" value="InterPro"/>
</dbReference>
<sequence length="606" mass="67287">MAGRSTIFVAVPFHYEQQRFKILKGQRWGAVDHLLLQAIVKKPASAQQLSKASNLPKRLVIEMLIPLMKAGWLELAHIDTHFSFVATASGTAVATLEQLPLGKEPITSIRQYIIDPCTARCYRVGHRQQAFQLYNSRRLDEILLTKGGFAAKISFSKQYKIAHHADIFDCVSDGEEEAVAIDDTYIRMSRDNLRYGLVSVDDSDKLGNAPPNLSDDLAEQILMAAHKKSEELELLGKKADTSQEVFTFHGSKIEKSFSVIELKKSEVEMVLGADAHKAAFLSSLENAKTRLIIHSTFINPLNLKALAEDFFALAKRSVKVDILWGQVEPNDGKELQSYQDTRDALSEFVEQARLAGLDTLINVHLEPTASHSKFIIYDDSMGDYTVLLGSCNWLNSKFNLIEASVKISSTKFAIDMLRVSSSLSQGISKVSNLFSRELSTLANAVAKKPIANQDSYSGGLVRVKLVLKSEHYDLIRRARDEAKFDILVCSHKFSHIAQRPIITPLATSAYETSGVKARIFYGRTSGGFTDGNVSSISNSFKDSDVNIEAIAFPNVHSKILAWDDDNAVITSLNWLSASAYGNDYDEIGVHIEARGITENIKNIFQF</sequence>
<reference evidence="2 3" key="1">
    <citation type="submission" date="2017-05" db="EMBL/GenBank/DDBJ databases">
        <authorList>
            <person name="Song R."/>
            <person name="Chenine A.L."/>
            <person name="Ruprecht R.M."/>
        </authorList>
    </citation>
    <scope>NUCLEOTIDE SEQUENCE [LARGE SCALE GENOMIC DNA]</scope>
    <source>
        <strain evidence="2 3">CFBP 1590</strain>
    </source>
</reference>
<dbReference type="GO" id="GO:0006793">
    <property type="term" value="P:phosphorus metabolic process"/>
    <property type="evidence" value="ECO:0007669"/>
    <property type="project" value="UniProtKB-ARBA"/>
</dbReference>
<evidence type="ECO:0000313" key="2">
    <source>
        <dbReference type="EMBL" id="SMS08824.1"/>
    </source>
</evidence>
<dbReference type="Gene3D" id="3.30.870.10">
    <property type="entry name" value="Endonuclease Chain A"/>
    <property type="match status" value="2"/>
</dbReference>
<organism evidence="2 3">
    <name type="scientific">Pseudomonas viridiflava</name>
    <name type="common">Phytomonas viridiflava</name>
    <dbReference type="NCBI Taxonomy" id="33069"/>
    <lineage>
        <taxon>Bacteria</taxon>
        <taxon>Pseudomonadati</taxon>
        <taxon>Pseudomonadota</taxon>
        <taxon>Gammaproteobacteria</taxon>
        <taxon>Pseudomonadales</taxon>
        <taxon>Pseudomonadaceae</taxon>
        <taxon>Pseudomonas</taxon>
    </lineage>
</organism>
<gene>
    <name evidence="2" type="ORF">CFBP1590__1238</name>
</gene>
<dbReference type="GeneID" id="47762905"/>
<feature type="domain" description="PLD phosphodiesterase" evidence="1">
    <location>
        <begin position="366"/>
        <end position="397"/>
    </location>
</feature>
<dbReference type="AlphaFoldDB" id="A0A1Y6JGC0"/>
<dbReference type="Proteomes" id="UP000196842">
    <property type="component" value="Chromosome I"/>
</dbReference>
<dbReference type="RefSeq" id="WP_088234639.1">
    <property type="nucleotide sequence ID" value="NZ_LT855380.1"/>
</dbReference>